<evidence type="ECO:0000313" key="2">
    <source>
        <dbReference type="EMBL" id="KAK3931746.1"/>
    </source>
</evidence>
<name>A0AAE1LT82_9NEOP</name>
<sequence>MSFLDDVADSEIQEGNLEDQENDISETETEFDKESGNECDTDLTDFDQTLPNQLNAVDFSIEQHMQEQENRYENNKLLRNLTMSRIYSKSTLQNSFMTQGSVRKPLGTIQPVAKSSPTVQERAGKDSSIPPVKKAKRKYASQVSRKLRLDSISECENDEDDPDSEGPTINKEDKIITFETEGARIKN</sequence>
<reference evidence="2" key="1">
    <citation type="submission" date="2021-07" db="EMBL/GenBank/DDBJ databases">
        <authorList>
            <person name="Catto M.A."/>
            <person name="Jacobson A."/>
            <person name="Kennedy G."/>
            <person name="Labadie P."/>
            <person name="Hunt B.G."/>
            <person name="Srinivasan R."/>
        </authorList>
    </citation>
    <scope>NUCLEOTIDE SEQUENCE</scope>
    <source>
        <strain evidence="2">PL_HMW_Pooled</strain>
        <tissue evidence="2">Head</tissue>
    </source>
</reference>
<feature type="compositionally biased region" description="Acidic residues" evidence="1">
    <location>
        <begin position="153"/>
        <end position="164"/>
    </location>
</feature>
<dbReference type="Proteomes" id="UP001219518">
    <property type="component" value="Unassembled WGS sequence"/>
</dbReference>
<dbReference type="AlphaFoldDB" id="A0AAE1LT82"/>
<reference evidence="2" key="2">
    <citation type="journal article" date="2023" name="BMC Genomics">
        <title>Pest status, molecular evolution, and epigenetic factors derived from the genome assembly of Frankliniella fusca, a thysanopteran phytovirus vector.</title>
        <authorList>
            <person name="Catto M.A."/>
            <person name="Labadie P.E."/>
            <person name="Jacobson A.L."/>
            <person name="Kennedy G.G."/>
            <person name="Srinivasan R."/>
            <person name="Hunt B.G."/>
        </authorList>
    </citation>
    <scope>NUCLEOTIDE SEQUENCE</scope>
    <source>
        <strain evidence="2">PL_HMW_Pooled</strain>
    </source>
</reference>
<keyword evidence="3" id="KW-1185">Reference proteome</keyword>
<accession>A0AAE1LT82</accession>
<proteinExistence type="predicted"/>
<comment type="caution">
    <text evidence="2">The sequence shown here is derived from an EMBL/GenBank/DDBJ whole genome shotgun (WGS) entry which is preliminary data.</text>
</comment>
<evidence type="ECO:0000313" key="3">
    <source>
        <dbReference type="Proteomes" id="UP001219518"/>
    </source>
</evidence>
<feature type="compositionally biased region" description="Basic and acidic residues" evidence="1">
    <location>
        <begin position="170"/>
        <end position="187"/>
    </location>
</feature>
<feature type="region of interest" description="Disordered" evidence="1">
    <location>
        <begin position="98"/>
        <end position="187"/>
    </location>
</feature>
<organism evidence="2 3">
    <name type="scientific">Frankliniella fusca</name>
    <dbReference type="NCBI Taxonomy" id="407009"/>
    <lineage>
        <taxon>Eukaryota</taxon>
        <taxon>Metazoa</taxon>
        <taxon>Ecdysozoa</taxon>
        <taxon>Arthropoda</taxon>
        <taxon>Hexapoda</taxon>
        <taxon>Insecta</taxon>
        <taxon>Pterygota</taxon>
        <taxon>Neoptera</taxon>
        <taxon>Paraneoptera</taxon>
        <taxon>Thysanoptera</taxon>
        <taxon>Terebrantia</taxon>
        <taxon>Thripoidea</taxon>
        <taxon>Thripidae</taxon>
        <taxon>Frankliniella</taxon>
    </lineage>
</organism>
<gene>
    <name evidence="2" type="ORF">KUF71_008965</name>
</gene>
<dbReference type="EMBL" id="JAHWGI010001430">
    <property type="protein sequence ID" value="KAK3931746.1"/>
    <property type="molecule type" value="Genomic_DNA"/>
</dbReference>
<evidence type="ECO:0000256" key="1">
    <source>
        <dbReference type="SAM" id="MobiDB-lite"/>
    </source>
</evidence>
<protein>
    <submittedName>
        <fullName evidence="2">Uroporphyrinogen-III synthase</fullName>
    </submittedName>
</protein>
<feature type="compositionally biased region" description="Acidic residues" evidence="1">
    <location>
        <begin position="1"/>
        <end position="29"/>
    </location>
</feature>
<feature type="region of interest" description="Disordered" evidence="1">
    <location>
        <begin position="1"/>
        <end position="45"/>
    </location>
</feature>